<comment type="caution">
    <text evidence="4">The sequence shown here is derived from an EMBL/GenBank/DDBJ whole genome shotgun (WGS) entry which is preliminary data.</text>
</comment>
<dbReference type="OrthoDB" id="2241695at2"/>
<protein>
    <submittedName>
        <fullName evidence="4">DUF2140 family protein</fullName>
    </submittedName>
    <submittedName>
        <fullName evidence="2">YpmS family protein</fullName>
    </submittedName>
</protein>
<dbReference type="EMBL" id="JARQDV010000003">
    <property type="protein sequence ID" value="MDT2964310.1"/>
    <property type="molecule type" value="Genomic_DNA"/>
</dbReference>
<evidence type="ECO:0000313" key="5">
    <source>
        <dbReference type="Proteomes" id="UP000286288"/>
    </source>
</evidence>
<keyword evidence="1" id="KW-0472">Membrane</keyword>
<organism evidence="4 5">
    <name type="scientific">Enterococcus casseliflavus</name>
    <name type="common">Enterococcus flavescens</name>
    <dbReference type="NCBI Taxonomy" id="37734"/>
    <lineage>
        <taxon>Bacteria</taxon>
        <taxon>Bacillati</taxon>
        <taxon>Bacillota</taxon>
        <taxon>Bacilli</taxon>
        <taxon>Lactobacillales</taxon>
        <taxon>Enterococcaceae</taxon>
        <taxon>Enterococcus</taxon>
    </lineage>
</organism>
<dbReference type="Pfam" id="PF09911">
    <property type="entry name" value="DUF2140"/>
    <property type="match status" value="1"/>
</dbReference>
<dbReference type="Proteomes" id="UP001268896">
    <property type="component" value="Unassembled WGS sequence"/>
</dbReference>
<reference evidence="4 5" key="1">
    <citation type="submission" date="2018-08" db="EMBL/GenBank/DDBJ databases">
        <title>A genome reference for cultivated species of the human gut microbiota.</title>
        <authorList>
            <person name="Zou Y."/>
            <person name="Xue W."/>
            <person name="Luo G."/>
        </authorList>
    </citation>
    <scope>NUCLEOTIDE SEQUENCE [LARGE SCALE GENOMIC DNA]</scope>
    <source>
        <strain evidence="4 5">AF48-16</strain>
    </source>
</reference>
<evidence type="ECO:0000313" key="6">
    <source>
        <dbReference type="Proteomes" id="UP001253851"/>
    </source>
</evidence>
<sequence>MKPSESKKQPEKTAASTKKSINYWKIAFLVLVGILLGTTVFFASRIFQQRETGLNESAELVQREGSPVLTVNSNKSQVNQLIDFYLSDFQKDQEVKYNFELRNEALLTGEFQVLGFPITFYLYFDPYVTEEGNVQLKAKSLSIGTLDLPTSEVMKMIKRSFKFPEWIDVNADEQIILIRLDQFRMQNGLFIKANKINLVDDEIQMSLYLPAETEDE</sequence>
<evidence type="ECO:0000313" key="4">
    <source>
        <dbReference type="EMBL" id="RHK04601.1"/>
    </source>
</evidence>
<keyword evidence="1" id="KW-0812">Transmembrane</keyword>
<evidence type="ECO:0000313" key="3">
    <source>
        <dbReference type="EMBL" id="MDT2982852.1"/>
    </source>
</evidence>
<evidence type="ECO:0000313" key="2">
    <source>
        <dbReference type="EMBL" id="MDT2964310.1"/>
    </source>
</evidence>
<dbReference type="AlphaFoldDB" id="A0A1G8XT65"/>
<dbReference type="EMBL" id="JARQDZ010000003">
    <property type="protein sequence ID" value="MDT2982852.1"/>
    <property type="molecule type" value="Genomic_DNA"/>
</dbReference>
<dbReference type="Proteomes" id="UP000286288">
    <property type="component" value="Unassembled WGS sequence"/>
</dbReference>
<dbReference type="EMBL" id="QRMZ01000026">
    <property type="protein sequence ID" value="RHK04601.1"/>
    <property type="molecule type" value="Genomic_DNA"/>
</dbReference>
<dbReference type="Proteomes" id="UP001253851">
    <property type="component" value="Unassembled WGS sequence"/>
</dbReference>
<gene>
    <name evidence="4" type="ORF">DW084_15800</name>
    <name evidence="2" type="ORF">P7I32_06790</name>
    <name evidence="3" type="ORF">P7I34_09270</name>
</gene>
<feature type="transmembrane region" description="Helical" evidence="1">
    <location>
        <begin position="21"/>
        <end position="43"/>
    </location>
</feature>
<accession>A0A1G8XT65</accession>
<name>A0A1G8XT65_ENTCA</name>
<dbReference type="InterPro" id="IPR018672">
    <property type="entry name" value="DUF2140"/>
</dbReference>
<proteinExistence type="predicted"/>
<evidence type="ECO:0000256" key="1">
    <source>
        <dbReference type="SAM" id="Phobius"/>
    </source>
</evidence>
<keyword evidence="1" id="KW-1133">Transmembrane helix</keyword>
<reference evidence="2 6" key="2">
    <citation type="submission" date="2023-03" db="EMBL/GenBank/DDBJ databases">
        <authorList>
            <person name="Shen W."/>
            <person name="Cai J."/>
        </authorList>
    </citation>
    <scope>NUCLEOTIDE SEQUENCE [LARGE SCALE GENOMIC DNA]</scope>
    <source>
        <strain evidence="3 6">B516</strain>
        <strain evidence="2">K72-2</strain>
    </source>
</reference>
<dbReference type="RefSeq" id="WP_016610785.1">
    <property type="nucleotide sequence ID" value="NZ_BAAAXK010000011.1"/>
</dbReference>